<evidence type="ECO:0000256" key="2">
    <source>
        <dbReference type="ARBA" id="ARBA00023163"/>
    </source>
</evidence>
<dbReference type="SUPFAM" id="SSF48498">
    <property type="entry name" value="Tetracyclin repressor-like, C-terminal domain"/>
    <property type="match status" value="1"/>
</dbReference>
<evidence type="ECO:0000313" key="5">
    <source>
        <dbReference type="Proteomes" id="UP001059597"/>
    </source>
</evidence>
<feature type="domain" description="Tetracyclin repressor-like C-terminal" evidence="3">
    <location>
        <begin position="11"/>
        <end position="115"/>
    </location>
</feature>
<protein>
    <recommendedName>
        <fullName evidence="3">Tetracyclin repressor-like C-terminal domain-containing protein</fullName>
    </recommendedName>
</protein>
<reference evidence="4" key="1">
    <citation type="submission" date="2022-06" db="EMBL/GenBank/DDBJ databases">
        <title>Complete genome sequence of Streptomyces nigrescens HEK616.</title>
        <authorList>
            <person name="Asamizu S."/>
            <person name="Onaka H."/>
        </authorList>
    </citation>
    <scope>NUCLEOTIDE SEQUENCE</scope>
    <source>
        <strain evidence="4">HEK616</strain>
        <plasmid evidence="4">SNP1</plasmid>
    </source>
</reference>
<evidence type="ECO:0000259" key="3">
    <source>
        <dbReference type="Pfam" id="PF16925"/>
    </source>
</evidence>
<dbReference type="InterPro" id="IPR011075">
    <property type="entry name" value="TetR_C"/>
</dbReference>
<name>A0ABN6R906_STRNI</name>
<dbReference type="Pfam" id="PF16925">
    <property type="entry name" value="TetR_C_13"/>
    <property type="match status" value="1"/>
</dbReference>
<evidence type="ECO:0000256" key="1">
    <source>
        <dbReference type="ARBA" id="ARBA00023015"/>
    </source>
</evidence>
<organism evidence="4 5">
    <name type="scientific">Streptomyces nigrescens</name>
    <dbReference type="NCBI Taxonomy" id="1920"/>
    <lineage>
        <taxon>Bacteria</taxon>
        <taxon>Bacillati</taxon>
        <taxon>Actinomycetota</taxon>
        <taxon>Actinomycetes</taxon>
        <taxon>Kitasatosporales</taxon>
        <taxon>Streptomycetaceae</taxon>
        <taxon>Streptomyces</taxon>
    </lineage>
</organism>
<dbReference type="Proteomes" id="UP001059597">
    <property type="component" value="Plasmid SNP1"/>
</dbReference>
<keyword evidence="1" id="KW-0805">Transcription regulation</keyword>
<evidence type="ECO:0000313" key="4">
    <source>
        <dbReference type="EMBL" id="BDM74842.1"/>
    </source>
</evidence>
<dbReference type="EMBL" id="AP026074">
    <property type="protein sequence ID" value="BDM74842.1"/>
    <property type="molecule type" value="Genomic_DNA"/>
</dbReference>
<dbReference type="InterPro" id="IPR036271">
    <property type="entry name" value="Tet_transcr_reg_TetR-rel_C_sf"/>
</dbReference>
<sequence>MIRPALARPQGAERLRALVEHWLAYAKQPLFPGGFFWAANLPEFDSRPGPVRDMLAGQQRARRDRIAAELRHAVDDAGTSAGLDADLTAFQIDAVLTAANTAMRLGDDRAAAKVRHVVDSLLAPLAAPG</sequence>
<geneLocation type="plasmid" evidence="4 5">
    <name>SNP1</name>
</geneLocation>
<keyword evidence="4" id="KW-0614">Plasmid</keyword>
<accession>A0ABN6R906</accession>
<proteinExistence type="predicted"/>
<gene>
    <name evidence="4" type="ORF">HEK616_83290</name>
</gene>
<keyword evidence="5" id="KW-1185">Reference proteome</keyword>
<dbReference type="Gene3D" id="1.10.357.10">
    <property type="entry name" value="Tetracycline Repressor, domain 2"/>
    <property type="match status" value="1"/>
</dbReference>
<dbReference type="RefSeq" id="WP_315975522.1">
    <property type="nucleotide sequence ID" value="NZ_AP026074.1"/>
</dbReference>
<keyword evidence="2" id="KW-0804">Transcription</keyword>